<dbReference type="Gene3D" id="1.20.1070.10">
    <property type="entry name" value="Rhodopsin 7-helix transmembrane proteins"/>
    <property type="match status" value="1"/>
</dbReference>
<feature type="transmembrane region" description="Helical" evidence="13">
    <location>
        <begin position="66"/>
        <end position="91"/>
    </location>
</feature>
<comment type="similarity">
    <text evidence="11">Belongs to the G-protein coupled receptor 1 family.</text>
</comment>
<evidence type="ECO:0000256" key="4">
    <source>
        <dbReference type="ARBA" id="ARBA00022989"/>
    </source>
</evidence>
<keyword evidence="5 11" id="KW-0297">G-protein coupled receptor</keyword>
<keyword evidence="9" id="KW-0325">Glycoprotein</keyword>
<keyword evidence="16" id="KW-1185">Reference proteome</keyword>
<feature type="domain" description="G-protein coupled receptors family 1 profile" evidence="14">
    <location>
        <begin position="82"/>
        <end position="331"/>
    </location>
</feature>
<dbReference type="GO" id="GO:0004930">
    <property type="term" value="F:G protein-coupled receptor activity"/>
    <property type="evidence" value="ECO:0007669"/>
    <property type="project" value="UniProtKB-KW"/>
</dbReference>
<dbReference type="EMBL" id="JBHFQA010000015">
    <property type="protein sequence ID" value="KAL2086889.1"/>
    <property type="molecule type" value="Genomic_DNA"/>
</dbReference>
<dbReference type="AlphaFoldDB" id="A0ABD1JJF1"/>
<evidence type="ECO:0000256" key="9">
    <source>
        <dbReference type="ARBA" id="ARBA00023180"/>
    </source>
</evidence>
<protein>
    <recommendedName>
        <fullName evidence="14">G-protein coupled receptors family 1 profile domain-containing protein</fullName>
    </recommendedName>
</protein>
<dbReference type="Pfam" id="PF00001">
    <property type="entry name" value="7tm_1"/>
    <property type="match status" value="1"/>
</dbReference>
<evidence type="ECO:0000256" key="10">
    <source>
        <dbReference type="ARBA" id="ARBA00023224"/>
    </source>
</evidence>
<evidence type="ECO:0000256" key="1">
    <source>
        <dbReference type="ARBA" id="ARBA00004651"/>
    </source>
</evidence>
<evidence type="ECO:0000256" key="12">
    <source>
        <dbReference type="SAM" id="MobiDB-lite"/>
    </source>
</evidence>
<keyword evidence="8 11" id="KW-0675">Receptor</keyword>
<proteinExistence type="inferred from homology"/>
<comment type="subcellular location">
    <subcellularLocation>
        <location evidence="1">Cell membrane</location>
        <topology evidence="1">Multi-pass membrane protein</topology>
    </subcellularLocation>
</comment>
<dbReference type="FunFam" id="1.20.1070.10:FF:000039">
    <property type="entry name" value="somatostatin receptor type 2"/>
    <property type="match status" value="1"/>
</dbReference>
<evidence type="ECO:0000256" key="2">
    <source>
        <dbReference type="ARBA" id="ARBA00022475"/>
    </source>
</evidence>
<keyword evidence="7" id="KW-1015">Disulfide bond</keyword>
<evidence type="ECO:0000256" key="13">
    <source>
        <dbReference type="SAM" id="Phobius"/>
    </source>
</evidence>
<evidence type="ECO:0000313" key="16">
    <source>
        <dbReference type="Proteomes" id="UP001591681"/>
    </source>
</evidence>
<evidence type="ECO:0000256" key="8">
    <source>
        <dbReference type="ARBA" id="ARBA00023170"/>
    </source>
</evidence>
<feature type="transmembrane region" description="Helical" evidence="13">
    <location>
        <begin position="311"/>
        <end position="334"/>
    </location>
</feature>
<sequence>MHLDTSTSLSMMPSPPLWENASFILADDSSHLLLNDSSRQNWTMAGGSGGDGADDDVGFVPSVAGVLIPLIYVAVCVVGLGGNSLVIHIVLHYSRPESVTNIYILNLAIADELFMLGLPFLAVQNALLSWPFGSLMCRLVMTVDAINQFTSIFCLTVMSIDRYLAVVHPLRSARWRQPRVAKAVNATVWAVSMVTVLPVVVYADVLQDDGNCSIVWPEPSEVWKASFIIYTSAVGFFGPLLVICLCYLLIVVKVRNAGRKARAASVRRRKSERKITRMVVVVVAVFVLCWLPFYVLNIVNLLVLLPPEFRGLYFFVVVLSYANSCANPILYGFLSDNFKRGFRKALCRSSRRVESQRGTGARGGGQQTGDPQDHHQGKAQAAGHRHLTAEDRAKREMDFQDSLRATVNPEEEYDEEEEEEEEEGYGEREGVTQEEEDGVQMVEICKIAQNGNGKGVGEGSRGSFTQKGKGKMLAGASPGQEVNGDVNGAGGPGSGPIGVIPLVVNGARSSNVRPLTEVSAENSSVLEISYL</sequence>
<dbReference type="PROSITE" id="PS00237">
    <property type="entry name" value="G_PROTEIN_RECEP_F1_1"/>
    <property type="match status" value="1"/>
</dbReference>
<feature type="transmembrane region" description="Helical" evidence="13">
    <location>
        <begin position="227"/>
        <end position="254"/>
    </location>
</feature>
<dbReference type="PANTHER" id="PTHR24229:SF77">
    <property type="entry name" value="SI:ZFOS-169G10.2"/>
    <property type="match status" value="1"/>
</dbReference>
<dbReference type="CDD" id="cd15972">
    <property type="entry name" value="7tmA_SSTR3"/>
    <property type="match status" value="1"/>
</dbReference>
<evidence type="ECO:0000256" key="7">
    <source>
        <dbReference type="ARBA" id="ARBA00023157"/>
    </source>
</evidence>
<organism evidence="15 16">
    <name type="scientific">Coilia grayii</name>
    <name type="common">Gray's grenadier anchovy</name>
    <dbReference type="NCBI Taxonomy" id="363190"/>
    <lineage>
        <taxon>Eukaryota</taxon>
        <taxon>Metazoa</taxon>
        <taxon>Chordata</taxon>
        <taxon>Craniata</taxon>
        <taxon>Vertebrata</taxon>
        <taxon>Euteleostomi</taxon>
        <taxon>Actinopterygii</taxon>
        <taxon>Neopterygii</taxon>
        <taxon>Teleostei</taxon>
        <taxon>Clupei</taxon>
        <taxon>Clupeiformes</taxon>
        <taxon>Clupeoidei</taxon>
        <taxon>Engraulidae</taxon>
        <taxon>Coilinae</taxon>
        <taxon>Coilia</taxon>
    </lineage>
</organism>
<keyword evidence="10 11" id="KW-0807">Transducer</keyword>
<evidence type="ECO:0000256" key="5">
    <source>
        <dbReference type="ARBA" id="ARBA00023040"/>
    </source>
</evidence>
<accession>A0ABD1JJF1</accession>
<dbReference type="InterPro" id="IPR000586">
    <property type="entry name" value="Somatstn_rcpt"/>
</dbReference>
<dbReference type="InterPro" id="IPR001856">
    <property type="entry name" value="Somatstn_rcpt_3"/>
</dbReference>
<evidence type="ECO:0000256" key="6">
    <source>
        <dbReference type="ARBA" id="ARBA00023136"/>
    </source>
</evidence>
<reference evidence="15 16" key="1">
    <citation type="submission" date="2024-09" db="EMBL/GenBank/DDBJ databases">
        <title>A chromosome-level genome assembly of Gray's grenadier anchovy, Coilia grayii.</title>
        <authorList>
            <person name="Fu Z."/>
        </authorList>
    </citation>
    <scope>NUCLEOTIDE SEQUENCE [LARGE SCALE GENOMIC DNA]</scope>
    <source>
        <strain evidence="15">G4</strain>
        <tissue evidence="15">Muscle</tissue>
    </source>
</reference>
<keyword evidence="4 13" id="KW-1133">Transmembrane helix</keyword>
<keyword evidence="2" id="KW-1003">Cell membrane</keyword>
<dbReference type="PRINTS" id="PR00237">
    <property type="entry name" value="GPCRRHODOPSN"/>
</dbReference>
<dbReference type="InterPro" id="IPR017452">
    <property type="entry name" value="GPCR_Rhodpsn_7TM"/>
</dbReference>
<evidence type="ECO:0000256" key="11">
    <source>
        <dbReference type="RuleBase" id="RU000688"/>
    </source>
</evidence>
<dbReference type="PROSITE" id="PS50262">
    <property type="entry name" value="G_PROTEIN_RECEP_F1_2"/>
    <property type="match status" value="1"/>
</dbReference>
<keyword evidence="6 13" id="KW-0472">Membrane</keyword>
<keyword evidence="3 11" id="KW-0812">Transmembrane</keyword>
<name>A0ABD1JJF1_9TELE</name>
<comment type="caution">
    <text evidence="15">The sequence shown here is derived from an EMBL/GenBank/DDBJ whole genome shotgun (WGS) entry which is preliminary data.</text>
</comment>
<dbReference type="PANTHER" id="PTHR24229">
    <property type="entry name" value="NEUROPEPTIDES RECEPTOR"/>
    <property type="match status" value="1"/>
</dbReference>
<gene>
    <name evidence="15" type="ORF">ACEWY4_017948</name>
</gene>
<feature type="transmembrane region" description="Helical" evidence="13">
    <location>
        <begin position="103"/>
        <end position="125"/>
    </location>
</feature>
<dbReference type="InterPro" id="IPR000276">
    <property type="entry name" value="GPCR_Rhodpsn"/>
</dbReference>
<dbReference type="SMART" id="SM01381">
    <property type="entry name" value="7TM_GPCR_Srsx"/>
    <property type="match status" value="1"/>
</dbReference>
<feature type="transmembrane region" description="Helical" evidence="13">
    <location>
        <begin position="186"/>
        <end position="207"/>
    </location>
</feature>
<feature type="region of interest" description="Disordered" evidence="12">
    <location>
        <begin position="453"/>
        <end position="490"/>
    </location>
</feature>
<feature type="compositionally biased region" description="Acidic residues" evidence="12">
    <location>
        <begin position="409"/>
        <end position="424"/>
    </location>
</feature>
<feature type="region of interest" description="Disordered" evidence="12">
    <location>
        <begin position="353"/>
        <end position="434"/>
    </location>
</feature>
<dbReference type="PRINTS" id="PR00589">
    <property type="entry name" value="SOMATOSTTN3R"/>
</dbReference>
<dbReference type="PRINTS" id="PR00246">
    <property type="entry name" value="SOMATOSTATNR"/>
</dbReference>
<dbReference type="SUPFAM" id="SSF81321">
    <property type="entry name" value="Family A G protein-coupled receptor-like"/>
    <property type="match status" value="1"/>
</dbReference>
<dbReference type="Proteomes" id="UP001591681">
    <property type="component" value="Unassembled WGS sequence"/>
</dbReference>
<evidence type="ECO:0000256" key="3">
    <source>
        <dbReference type="ARBA" id="ARBA00022692"/>
    </source>
</evidence>
<dbReference type="GO" id="GO:0005886">
    <property type="term" value="C:plasma membrane"/>
    <property type="evidence" value="ECO:0007669"/>
    <property type="project" value="UniProtKB-SubCell"/>
</dbReference>
<feature type="compositionally biased region" description="Basic and acidic residues" evidence="12">
    <location>
        <begin position="387"/>
        <end position="398"/>
    </location>
</feature>
<evidence type="ECO:0000313" key="15">
    <source>
        <dbReference type="EMBL" id="KAL2086889.1"/>
    </source>
</evidence>
<feature type="transmembrane region" description="Helical" evidence="13">
    <location>
        <begin position="275"/>
        <end position="299"/>
    </location>
</feature>
<evidence type="ECO:0000259" key="14">
    <source>
        <dbReference type="PROSITE" id="PS50262"/>
    </source>
</evidence>
<feature type="transmembrane region" description="Helical" evidence="13">
    <location>
        <begin position="145"/>
        <end position="165"/>
    </location>
</feature>